<dbReference type="AlphaFoldDB" id="A0A238WRD9"/>
<accession>A0A238WRD9</accession>
<proteinExistence type="predicted"/>
<gene>
    <name evidence="2" type="ORF">SAMN06264365_102830</name>
</gene>
<evidence type="ECO:0000313" key="3">
    <source>
        <dbReference type="Proteomes" id="UP000198415"/>
    </source>
</evidence>
<evidence type="ECO:0000256" key="1">
    <source>
        <dbReference type="SAM" id="MobiDB-lite"/>
    </source>
</evidence>
<organism evidence="2 3">
    <name type="scientific">Actinoplanes regularis</name>
    <dbReference type="NCBI Taxonomy" id="52697"/>
    <lineage>
        <taxon>Bacteria</taxon>
        <taxon>Bacillati</taxon>
        <taxon>Actinomycetota</taxon>
        <taxon>Actinomycetes</taxon>
        <taxon>Micromonosporales</taxon>
        <taxon>Micromonosporaceae</taxon>
        <taxon>Actinoplanes</taxon>
    </lineage>
</organism>
<keyword evidence="3" id="KW-1185">Reference proteome</keyword>
<reference evidence="2 3" key="1">
    <citation type="submission" date="2017-06" db="EMBL/GenBank/DDBJ databases">
        <authorList>
            <person name="Kim H.J."/>
            <person name="Triplett B.A."/>
        </authorList>
    </citation>
    <scope>NUCLEOTIDE SEQUENCE [LARGE SCALE GENOMIC DNA]</scope>
    <source>
        <strain evidence="2 3">DSM 43151</strain>
    </source>
</reference>
<feature type="region of interest" description="Disordered" evidence="1">
    <location>
        <begin position="39"/>
        <end position="62"/>
    </location>
</feature>
<sequence length="81" mass="8582">MTTTTSPGPGEPRAVGETTQVIRPVATDSFPVVVPGTVDPAADEKSKPYVPRHRQPVEPAAPAPGRWIITKFFGARFGGAR</sequence>
<dbReference type="Proteomes" id="UP000198415">
    <property type="component" value="Unassembled WGS sequence"/>
</dbReference>
<name>A0A238WRD9_9ACTN</name>
<evidence type="ECO:0000313" key="2">
    <source>
        <dbReference type="EMBL" id="SNR49075.1"/>
    </source>
</evidence>
<dbReference type="EMBL" id="FZNR01000002">
    <property type="protein sequence ID" value="SNR49075.1"/>
    <property type="molecule type" value="Genomic_DNA"/>
</dbReference>
<dbReference type="RefSeq" id="WP_089292572.1">
    <property type="nucleotide sequence ID" value="NZ_BOMU01000017.1"/>
</dbReference>
<protein>
    <submittedName>
        <fullName evidence="2">Uncharacterized protein</fullName>
    </submittedName>
</protein>